<dbReference type="CDD" id="cd17574">
    <property type="entry name" value="REC_OmpR"/>
    <property type="match status" value="1"/>
</dbReference>
<evidence type="ECO:0000256" key="5">
    <source>
        <dbReference type="PROSITE-ProRule" id="PRU01091"/>
    </source>
</evidence>
<feature type="DNA-binding region" description="OmpR/PhoB-type" evidence="5">
    <location>
        <begin position="132"/>
        <end position="229"/>
    </location>
</feature>
<dbReference type="Gene3D" id="6.10.250.690">
    <property type="match status" value="1"/>
</dbReference>
<dbReference type="SMART" id="SM00862">
    <property type="entry name" value="Trans_reg_C"/>
    <property type="match status" value="1"/>
</dbReference>
<dbReference type="GO" id="GO:0006355">
    <property type="term" value="P:regulation of DNA-templated transcription"/>
    <property type="evidence" value="ECO:0007669"/>
    <property type="project" value="InterPro"/>
</dbReference>
<reference evidence="8 9" key="1">
    <citation type="submission" date="2020-02" db="EMBL/GenBank/DDBJ databases">
        <title>Complete genome sequence of Flavobacteriaceae bacterium.</title>
        <authorList>
            <person name="Kim S.-J."/>
            <person name="Kim Y.-S."/>
            <person name="Kim K.-H."/>
        </authorList>
    </citation>
    <scope>NUCLEOTIDE SEQUENCE [LARGE SCALE GENOMIC DNA]</scope>
    <source>
        <strain evidence="8 9">RR4-40</strain>
    </source>
</reference>
<dbReference type="GO" id="GO:0000156">
    <property type="term" value="F:phosphorelay response regulator activity"/>
    <property type="evidence" value="ECO:0007669"/>
    <property type="project" value="TreeGrafter"/>
</dbReference>
<dbReference type="PANTHER" id="PTHR48111">
    <property type="entry name" value="REGULATOR OF RPOS"/>
    <property type="match status" value="1"/>
</dbReference>
<gene>
    <name evidence="8" type="ORF">G5B37_02005</name>
</gene>
<dbReference type="GO" id="GO:0032993">
    <property type="term" value="C:protein-DNA complex"/>
    <property type="evidence" value="ECO:0007669"/>
    <property type="project" value="TreeGrafter"/>
</dbReference>
<dbReference type="EMBL" id="CP049057">
    <property type="protein sequence ID" value="QIE58379.1"/>
    <property type="molecule type" value="Genomic_DNA"/>
</dbReference>
<evidence type="ECO:0000259" key="6">
    <source>
        <dbReference type="PROSITE" id="PS50110"/>
    </source>
</evidence>
<dbReference type="KEGG" id="mgel:G5B37_02005"/>
<dbReference type="InterPro" id="IPR039420">
    <property type="entry name" value="WalR-like"/>
</dbReference>
<dbReference type="AlphaFoldDB" id="A0A6G6GIK4"/>
<dbReference type="InterPro" id="IPR011006">
    <property type="entry name" value="CheY-like_superfamily"/>
</dbReference>
<dbReference type="PROSITE" id="PS51755">
    <property type="entry name" value="OMPR_PHOB"/>
    <property type="match status" value="1"/>
</dbReference>
<feature type="domain" description="OmpR/PhoB-type" evidence="7">
    <location>
        <begin position="132"/>
        <end position="229"/>
    </location>
</feature>
<dbReference type="InterPro" id="IPR036388">
    <property type="entry name" value="WH-like_DNA-bd_sf"/>
</dbReference>
<dbReference type="SMART" id="SM00448">
    <property type="entry name" value="REC"/>
    <property type="match status" value="1"/>
</dbReference>
<keyword evidence="3 5" id="KW-0238">DNA-binding</keyword>
<dbReference type="PANTHER" id="PTHR48111:SF40">
    <property type="entry name" value="PHOSPHATE REGULON TRANSCRIPTIONAL REGULATORY PROTEIN PHOB"/>
    <property type="match status" value="1"/>
</dbReference>
<name>A0A6G6GIK4_9FLAO</name>
<feature type="domain" description="Response regulatory" evidence="6">
    <location>
        <begin position="3"/>
        <end position="117"/>
    </location>
</feature>
<evidence type="ECO:0000313" key="9">
    <source>
        <dbReference type="Proteomes" id="UP000505306"/>
    </source>
</evidence>
<dbReference type="Proteomes" id="UP000505306">
    <property type="component" value="Chromosome"/>
</dbReference>
<dbReference type="GO" id="GO:0005829">
    <property type="term" value="C:cytosol"/>
    <property type="evidence" value="ECO:0007669"/>
    <property type="project" value="TreeGrafter"/>
</dbReference>
<evidence type="ECO:0000256" key="4">
    <source>
        <dbReference type="PROSITE-ProRule" id="PRU00169"/>
    </source>
</evidence>
<dbReference type="CDD" id="cd00383">
    <property type="entry name" value="trans_reg_C"/>
    <property type="match status" value="1"/>
</dbReference>
<keyword evidence="1 4" id="KW-0597">Phosphoprotein</keyword>
<dbReference type="Pfam" id="PF00072">
    <property type="entry name" value="Response_reg"/>
    <property type="match status" value="1"/>
</dbReference>
<dbReference type="InterPro" id="IPR001867">
    <property type="entry name" value="OmpR/PhoB-type_DNA-bd"/>
</dbReference>
<dbReference type="InterPro" id="IPR001789">
    <property type="entry name" value="Sig_transdc_resp-reg_receiver"/>
</dbReference>
<keyword evidence="9" id="KW-1185">Reference proteome</keyword>
<evidence type="ECO:0000256" key="2">
    <source>
        <dbReference type="ARBA" id="ARBA00023012"/>
    </source>
</evidence>
<evidence type="ECO:0000259" key="7">
    <source>
        <dbReference type="PROSITE" id="PS51755"/>
    </source>
</evidence>
<sequence>MKHLLLVEDDQDFGKMLKRYLELNKFTVTWALHGAEAYAIIKNQDFDLCIIDVMMPVMDGFTLADKIANSKPETPFLFLTARKTKEDRIKGLKLGADDYIVKPFEAEELLLRLKNIIKRAAQQKTEVIEIDEEMVSLGAYMFDYSNLTLTINNKSNTITEKEAKLLYYLYKNRNTLLRRDEILLKVWGKTDFFSGRSMDVFVSRIRKHLKEDPTLSIESVRGIGLQFNLDN</sequence>
<dbReference type="GO" id="GO:0000976">
    <property type="term" value="F:transcription cis-regulatory region binding"/>
    <property type="evidence" value="ECO:0007669"/>
    <property type="project" value="TreeGrafter"/>
</dbReference>
<dbReference type="Pfam" id="PF00486">
    <property type="entry name" value="Trans_reg_C"/>
    <property type="match status" value="1"/>
</dbReference>
<dbReference type="InterPro" id="IPR016032">
    <property type="entry name" value="Sig_transdc_resp-reg_C-effctor"/>
</dbReference>
<evidence type="ECO:0000256" key="1">
    <source>
        <dbReference type="ARBA" id="ARBA00022553"/>
    </source>
</evidence>
<dbReference type="Gene3D" id="3.40.50.2300">
    <property type="match status" value="1"/>
</dbReference>
<organism evidence="8 9">
    <name type="scientific">Rasiella rasia</name>
    <dbReference type="NCBI Taxonomy" id="2744027"/>
    <lineage>
        <taxon>Bacteria</taxon>
        <taxon>Pseudomonadati</taxon>
        <taxon>Bacteroidota</taxon>
        <taxon>Flavobacteriia</taxon>
        <taxon>Flavobacteriales</taxon>
        <taxon>Flavobacteriaceae</taxon>
        <taxon>Rasiella</taxon>
    </lineage>
</organism>
<dbReference type="Gene3D" id="1.10.10.10">
    <property type="entry name" value="Winged helix-like DNA-binding domain superfamily/Winged helix DNA-binding domain"/>
    <property type="match status" value="1"/>
</dbReference>
<keyword evidence="2" id="KW-0902">Two-component regulatory system</keyword>
<protein>
    <submittedName>
        <fullName evidence="8">Response regulator transcription factor</fullName>
    </submittedName>
</protein>
<evidence type="ECO:0000313" key="8">
    <source>
        <dbReference type="EMBL" id="QIE58379.1"/>
    </source>
</evidence>
<dbReference type="RefSeq" id="WP_164678385.1">
    <property type="nucleotide sequence ID" value="NZ_CP049057.1"/>
</dbReference>
<proteinExistence type="predicted"/>
<dbReference type="PROSITE" id="PS50110">
    <property type="entry name" value="RESPONSE_REGULATORY"/>
    <property type="match status" value="1"/>
</dbReference>
<dbReference type="SUPFAM" id="SSF52172">
    <property type="entry name" value="CheY-like"/>
    <property type="match status" value="1"/>
</dbReference>
<accession>A0A6G6GIK4</accession>
<feature type="modified residue" description="4-aspartylphosphate" evidence="4">
    <location>
        <position position="52"/>
    </location>
</feature>
<dbReference type="SUPFAM" id="SSF46894">
    <property type="entry name" value="C-terminal effector domain of the bipartite response regulators"/>
    <property type="match status" value="1"/>
</dbReference>
<evidence type="ECO:0000256" key="3">
    <source>
        <dbReference type="ARBA" id="ARBA00023125"/>
    </source>
</evidence>